<keyword evidence="5" id="KW-0560">Oxidoreductase</keyword>
<dbReference type="GO" id="GO:0071949">
    <property type="term" value="F:FAD binding"/>
    <property type="evidence" value="ECO:0007669"/>
    <property type="project" value="InterPro"/>
</dbReference>
<dbReference type="SUPFAM" id="SSF56176">
    <property type="entry name" value="FAD-binding/transporter-associated domain-like"/>
    <property type="match status" value="1"/>
</dbReference>
<keyword evidence="8" id="KW-1185">Reference proteome</keyword>
<sequence length="461" mass="47582">MTDRSAAVPAAALAELTSRLPPGSVVTDPDVLGSYTRDRELWAPAHPPGAVVRPAETEQVATVLRWASEHGIAVVPRGAGSGLTGAANALAGSVVLSLEAMDRVLTMDRDDHYAVVQPGVVTADLKRLAAAEGLRYAPDPGSAEFCTIGGNVATNAGGLCCLKYGVTRDAVLGLEVVLADGRTLRAGGRTVKNVAGLDLVGLFVGSEGLLGVVTEVTVRLHPAPLALGTLVATFDDLTAAGRAVARVLAAGRPSMCELMDAPTLRAVEAFRPSGLDTDAAALLLVQTDDGDAEAIARCAQACEEAGAAFVMTTHDAAEAEMLTMARRTAVDALEARGRWMLEDVCVPLSAVPELVAGCQRIGERHGVTVACFGHIGDGNMHPTVIFAPDDADAERRAQLATHDVAKLGLRLGGTVTGEHGVGQAKRDAMAEQVGPLHLDVQRAIKRALDPAGILNPGKSLG</sequence>
<dbReference type="RefSeq" id="WP_143914280.1">
    <property type="nucleotide sequence ID" value="NZ_VLNT01000014.1"/>
</dbReference>
<dbReference type="InterPro" id="IPR006094">
    <property type="entry name" value="Oxid_FAD_bind_N"/>
</dbReference>
<comment type="similarity">
    <text evidence="2">Belongs to the FAD-binding oxidoreductase/transferase type 4 family.</text>
</comment>
<gene>
    <name evidence="7" type="ORF">FNM00_14570</name>
</gene>
<dbReference type="GO" id="GO:0016491">
    <property type="term" value="F:oxidoreductase activity"/>
    <property type="evidence" value="ECO:0007669"/>
    <property type="project" value="UniProtKB-KW"/>
</dbReference>
<dbReference type="InterPro" id="IPR036318">
    <property type="entry name" value="FAD-bd_PCMH-like_sf"/>
</dbReference>
<keyword evidence="4" id="KW-0274">FAD</keyword>
<evidence type="ECO:0000259" key="6">
    <source>
        <dbReference type="PROSITE" id="PS51387"/>
    </source>
</evidence>
<evidence type="ECO:0000256" key="4">
    <source>
        <dbReference type="ARBA" id="ARBA00022827"/>
    </source>
</evidence>
<dbReference type="InterPro" id="IPR051914">
    <property type="entry name" value="FAD-linked_OxidoTrans_Type4"/>
</dbReference>
<feature type="domain" description="FAD-binding PCMH-type" evidence="6">
    <location>
        <begin position="44"/>
        <end position="223"/>
    </location>
</feature>
<dbReference type="EMBL" id="VLNT01000014">
    <property type="protein sequence ID" value="TSD58419.1"/>
    <property type="molecule type" value="Genomic_DNA"/>
</dbReference>
<proteinExistence type="inferred from homology"/>
<dbReference type="Pfam" id="PF01565">
    <property type="entry name" value="FAD_binding_4"/>
    <property type="match status" value="1"/>
</dbReference>
<evidence type="ECO:0000256" key="2">
    <source>
        <dbReference type="ARBA" id="ARBA00008000"/>
    </source>
</evidence>
<evidence type="ECO:0000313" key="8">
    <source>
        <dbReference type="Proteomes" id="UP000316988"/>
    </source>
</evidence>
<evidence type="ECO:0000256" key="1">
    <source>
        <dbReference type="ARBA" id="ARBA00001974"/>
    </source>
</evidence>
<dbReference type="PANTHER" id="PTHR42934">
    <property type="entry name" value="GLYCOLATE OXIDASE SUBUNIT GLCD"/>
    <property type="match status" value="1"/>
</dbReference>
<dbReference type="Gene3D" id="3.30.465.10">
    <property type="match status" value="1"/>
</dbReference>
<comment type="caution">
    <text evidence="7">The sequence shown here is derived from an EMBL/GenBank/DDBJ whole genome shotgun (WGS) entry which is preliminary data.</text>
</comment>
<dbReference type="AlphaFoldDB" id="A0A554RWF2"/>
<organism evidence="7 8">
    <name type="scientific">Aeromicrobium piscarium</name>
    <dbReference type="NCBI Taxonomy" id="2590901"/>
    <lineage>
        <taxon>Bacteria</taxon>
        <taxon>Bacillati</taxon>
        <taxon>Actinomycetota</taxon>
        <taxon>Actinomycetes</taxon>
        <taxon>Propionibacteriales</taxon>
        <taxon>Nocardioidaceae</taxon>
        <taxon>Aeromicrobium</taxon>
    </lineage>
</organism>
<evidence type="ECO:0000256" key="3">
    <source>
        <dbReference type="ARBA" id="ARBA00022630"/>
    </source>
</evidence>
<dbReference type="Gene3D" id="1.10.45.10">
    <property type="entry name" value="Vanillyl-alcohol Oxidase, Chain A, domain 4"/>
    <property type="match status" value="1"/>
</dbReference>
<evidence type="ECO:0000313" key="7">
    <source>
        <dbReference type="EMBL" id="TSD58419.1"/>
    </source>
</evidence>
<keyword evidence="3" id="KW-0285">Flavoprotein</keyword>
<dbReference type="Pfam" id="PF02913">
    <property type="entry name" value="FAD-oxidase_C"/>
    <property type="match status" value="1"/>
</dbReference>
<dbReference type="InterPro" id="IPR016169">
    <property type="entry name" value="FAD-bd_PCMH_sub2"/>
</dbReference>
<dbReference type="Gene3D" id="3.30.70.2740">
    <property type="match status" value="1"/>
</dbReference>
<dbReference type="InterPro" id="IPR016171">
    <property type="entry name" value="Vanillyl_alc_oxidase_C-sub2"/>
</dbReference>
<name>A0A554RWF2_9ACTN</name>
<dbReference type="PANTHER" id="PTHR42934:SF2">
    <property type="entry name" value="GLYCOLATE OXIDASE SUBUNIT GLCD"/>
    <property type="match status" value="1"/>
</dbReference>
<dbReference type="InterPro" id="IPR004113">
    <property type="entry name" value="FAD-bd_oxidored_4_C"/>
</dbReference>
<comment type="cofactor">
    <cofactor evidence="1">
        <name>FAD</name>
        <dbReference type="ChEBI" id="CHEBI:57692"/>
    </cofactor>
</comment>
<dbReference type="PROSITE" id="PS51387">
    <property type="entry name" value="FAD_PCMH"/>
    <property type="match status" value="1"/>
</dbReference>
<dbReference type="OrthoDB" id="9811557at2"/>
<dbReference type="FunFam" id="3.30.70.2740:FF:000001">
    <property type="entry name" value="D-lactate dehydrogenase mitochondrial"/>
    <property type="match status" value="1"/>
</dbReference>
<accession>A0A554RWF2</accession>
<dbReference type="SUPFAM" id="SSF55103">
    <property type="entry name" value="FAD-linked oxidases, C-terminal domain"/>
    <property type="match status" value="1"/>
</dbReference>
<dbReference type="Proteomes" id="UP000316988">
    <property type="component" value="Unassembled WGS sequence"/>
</dbReference>
<reference evidence="7 8" key="1">
    <citation type="submission" date="2019-07" db="EMBL/GenBank/DDBJ databases">
        <authorList>
            <person name="Zhao L.H."/>
        </authorList>
    </citation>
    <scope>NUCLEOTIDE SEQUENCE [LARGE SCALE GENOMIC DNA]</scope>
    <source>
        <strain evidence="7 8">Co35</strain>
    </source>
</reference>
<protein>
    <submittedName>
        <fullName evidence="7">FAD-binding protein</fullName>
    </submittedName>
</protein>
<dbReference type="InterPro" id="IPR016164">
    <property type="entry name" value="FAD-linked_Oxase-like_C"/>
</dbReference>
<evidence type="ECO:0000256" key="5">
    <source>
        <dbReference type="ARBA" id="ARBA00023002"/>
    </source>
</evidence>
<dbReference type="InterPro" id="IPR016166">
    <property type="entry name" value="FAD-bd_PCMH"/>
</dbReference>
<dbReference type="FunFam" id="1.10.45.10:FF:000001">
    <property type="entry name" value="D-lactate dehydrogenase mitochondrial"/>
    <property type="match status" value="1"/>
</dbReference>